<dbReference type="Proteomes" id="UP000016922">
    <property type="component" value="Unassembled WGS sequence"/>
</dbReference>
<dbReference type="GeneID" id="19469052"/>
<gene>
    <name evidence="1" type="ORF">GLAREA_10005</name>
</gene>
<name>S3DQM2_GLAL2</name>
<dbReference type="AlphaFoldDB" id="S3DQM2"/>
<keyword evidence="2" id="KW-1185">Reference proteome</keyword>
<reference evidence="1 2" key="1">
    <citation type="journal article" date="2013" name="BMC Genomics">
        <title>Genomics-driven discovery of the pneumocandin biosynthetic gene cluster in the fungus Glarea lozoyensis.</title>
        <authorList>
            <person name="Chen L."/>
            <person name="Yue Q."/>
            <person name="Zhang X."/>
            <person name="Xiang M."/>
            <person name="Wang C."/>
            <person name="Li S."/>
            <person name="Che Y."/>
            <person name="Ortiz-Lopez F.J."/>
            <person name="Bills G.F."/>
            <person name="Liu X."/>
            <person name="An Z."/>
        </authorList>
    </citation>
    <scope>NUCLEOTIDE SEQUENCE [LARGE SCALE GENOMIC DNA]</scope>
    <source>
        <strain evidence="2">ATCC 20868 / MF5171</strain>
    </source>
</reference>
<dbReference type="HOGENOM" id="CLU_557823_0_0_1"/>
<dbReference type="EMBL" id="KE145356">
    <property type="protein sequence ID" value="EPE34311.1"/>
    <property type="molecule type" value="Genomic_DNA"/>
</dbReference>
<dbReference type="OrthoDB" id="3540523at2759"/>
<accession>S3DQM2</accession>
<evidence type="ECO:0000313" key="1">
    <source>
        <dbReference type="EMBL" id="EPE34311.1"/>
    </source>
</evidence>
<evidence type="ECO:0000313" key="2">
    <source>
        <dbReference type="Proteomes" id="UP000016922"/>
    </source>
</evidence>
<dbReference type="RefSeq" id="XP_008078246.1">
    <property type="nucleotide sequence ID" value="XM_008080055.1"/>
</dbReference>
<organism evidence="1 2">
    <name type="scientific">Glarea lozoyensis (strain ATCC 20868 / MF5171)</name>
    <dbReference type="NCBI Taxonomy" id="1116229"/>
    <lineage>
        <taxon>Eukaryota</taxon>
        <taxon>Fungi</taxon>
        <taxon>Dikarya</taxon>
        <taxon>Ascomycota</taxon>
        <taxon>Pezizomycotina</taxon>
        <taxon>Leotiomycetes</taxon>
        <taxon>Helotiales</taxon>
        <taxon>Helotiaceae</taxon>
        <taxon>Glarea</taxon>
    </lineage>
</organism>
<dbReference type="KEGG" id="glz:GLAREA_10005"/>
<sequence>MEYRFINDDEKIIKTLALNPSLGAKVRTLSISFPDVPRTPIDNFITFGQEHGKKAAKNMAFLTKAVLPESGLTRHIVANITKYQQLRELSLRIRPDAREWGNEPTTVEKLQWTIAADYTKINAIDRWSTAASILDIAGTVFPQTVELEITTRYTTGFNPVPEPLAQVAIKSNEPVSLPRLRRFSYRGKVKDEDHESILRFIQRNQGTLSSLDMPFGFQKLNQPMIKFLRKIRDVAPKLTSFTIPERYREDRWRSHKLPVWSTSTYPHASPSNGIDIFQMWNIGCSFSHEIGRFFSDWTTLRVLKIGVPLSGDDGRPQFDDVVPQILSFIENLPQSIEELYIELANDDVVADEDEDFDPVAELPIKIFKSMTRLHSLDISAWIADVDRSTGLIPEKAVFCRRRPSEQEPNNITKKTVWVSRLEAIYQEDQTAVTNTPLEIEGDFEGKDADEPWLGGHRSWVSDNRKYWVDGEYVLGQDVEYSDLGSDDED</sequence>
<protein>
    <submittedName>
        <fullName evidence="1">Uncharacterized protein</fullName>
    </submittedName>
</protein>
<proteinExistence type="predicted"/>